<comment type="caution">
    <text evidence="3">The sequence shown here is derived from an EMBL/GenBank/DDBJ whole genome shotgun (WGS) entry which is preliminary data.</text>
</comment>
<feature type="compositionally biased region" description="Low complexity" evidence="1">
    <location>
        <begin position="117"/>
        <end position="127"/>
    </location>
</feature>
<organism evidence="3 4">
    <name type="scientific">Cryomyces minteri</name>
    <dbReference type="NCBI Taxonomy" id="331657"/>
    <lineage>
        <taxon>Eukaryota</taxon>
        <taxon>Fungi</taxon>
        <taxon>Dikarya</taxon>
        <taxon>Ascomycota</taxon>
        <taxon>Pezizomycotina</taxon>
        <taxon>Dothideomycetes</taxon>
        <taxon>Dothideomycetes incertae sedis</taxon>
        <taxon>Cryomyces</taxon>
    </lineage>
</organism>
<dbReference type="AlphaFoldDB" id="A0A4U0WRC5"/>
<dbReference type="Proteomes" id="UP000308768">
    <property type="component" value="Unassembled WGS sequence"/>
</dbReference>
<protein>
    <recommendedName>
        <fullName evidence="5">Zn(2)-C6 fungal-type domain-containing protein</fullName>
    </recommendedName>
</protein>
<dbReference type="OrthoDB" id="4150019at2759"/>
<feature type="region of interest" description="Disordered" evidence="1">
    <location>
        <begin position="1"/>
        <end position="69"/>
    </location>
</feature>
<evidence type="ECO:0000313" key="3">
    <source>
        <dbReference type="EMBL" id="TKA65994.1"/>
    </source>
</evidence>
<proteinExistence type="predicted"/>
<feature type="region of interest" description="Disordered" evidence="1">
    <location>
        <begin position="103"/>
        <end position="130"/>
    </location>
</feature>
<feature type="compositionally biased region" description="Basic residues" evidence="1">
    <location>
        <begin position="26"/>
        <end position="37"/>
    </location>
</feature>
<reference evidence="3 4" key="1">
    <citation type="submission" date="2017-03" db="EMBL/GenBank/DDBJ databases">
        <title>Genomes of endolithic fungi from Antarctica.</title>
        <authorList>
            <person name="Coleine C."/>
            <person name="Masonjones S."/>
            <person name="Stajich J.E."/>
        </authorList>
    </citation>
    <scope>NUCLEOTIDE SEQUENCE [LARGE SCALE GENOMIC DNA]</scope>
    <source>
        <strain evidence="3 4">CCFEE 5187</strain>
    </source>
</reference>
<feature type="compositionally biased region" description="Polar residues" evidence="1">
    <location>
        <begin position="1"/>
        <end position="23"/>
    </location>
</feature>
<keyword evidence="4" id="KW-1185">Reference proteome</keyword>
<feature type="region of interest" description="Disordered" evidence="1">
    <location>
        <begin position="281"/>
        <end position="331"/>
    </location>
</feature>
<evidence type="ECO:0000313" key="2">
    <source>
        <dbReference type="EMBL" id="TKA65869.1"/>
    </source>
</evidence>
<dbReference type="EMBL" id="NAJN01001088">
    <property type="protein sequence ID" value="TKA65869.1"/>
    <property type="molecule type" value="Genomic_DNA"/>
</dbReference>
<feature type="compositionally biased region" description="Polar residues" evidence="1">
    <location>
        <begin position="103"/>
        <end position="116"/>
    </location>
</feature>
<evidence type="ECO:0000313" key="4">
    <source>
        <dbReference type="Proteomes" id="UP000308768"/>
    </source>
</evidence>
<dbReference type="EMBL" id="NAJN01001071">
    <property type="protein sequence ID" value="TKA65994.1"/>
    <property type="molecule type" value="Genomic_DNA"/>
</dbReference>
<dbReference type="STRING" id="331657.A0A4U0WRC5"/>
<gene>
    <name evidence="3" type="ORF">B0A49_10357</name>
    <name evidence="2" type="ORF">B0A49_11083</name>
</gene>
<evidence type="ECO:0008006" key="5">
    <source>
        <dbReference type="Google" id="ProtNLM"/>
    </source>
</evidence>
<sequence>MSSPFDVSFDTIANTIPKQSATPPSLHKRRRASKAAIKRSASTPQMRSGQFTEVGPPSPNAIDKQRRNKLGYQRTTVACGRCSNCIRLKKECHFYPVEQQLPHENQGQSSCKTSVKSGASSALSSSPPMLPLDPAIDHMERFGPYPQMIPNDVHRYPMSVETNSALGISGIPHESSYHSNYEYQQAMGRRPSWNPSALARPALVSEEQQFEEPSSSYWRLHEPPAPTEYTPYSRAPTVPSQHTMSAGQHYAYDSSREDRGWAVPTRSMSYGNIEGLPNSYSPYHLSAQRDHQRPSPALGCPPSIGTSSTSPNVPLGAGPTSGGTGSQALPHFEFGPSWSPYTLRSRVSAAPLSGYEASWYGEPAALGQVDEEPHTPFASGPPI</sequence>
<accession>A0A4U0WRC5</accession>
<evidence type="ECO:0000256" key="1">
    <source>
        <dbReference type="SAM" id="MobiDB-lite"/>
    </source>
</evidence>
<feature type="region of interest" description="Disordered" evidence="1">
    <location>
        <begin position="228"/>
        <end position="257"/>
    </location>
</feature>
<name>A0A4U0WRC5_9PEZI</name>